<proteinExistence type="predicted"/>
<comment type="caution">
    <text evidence="1">The sequence shown here is derived from an EMBL/GenBank/DDBJ whole genome shotgun (WGS) entry which is preliminary data.</text>
</comment>
<keyword evidence="2" id="KW-1185">Reference proteome</keyword>
<dbReference type="Proteomes" id="UP000193144">
    <property type="component" value="Unassembled WGS sequence"/>
</dbReference>
<protein>
    <submittedName>
        <fullName evidence="1">Uncharacterized protein</fullName>
    </submittedName>
</protein>
<dbReference type="OrthoDB" id="414540at2759"/>
<gene>
    <name evidence="1" type="ORF">BCR34DRAFT_601434</name>
</gene>
<name>A0A1Y1ZM81_9PLEO</name>
<evidence type="ECO:0000313" key="1">
    <source>
        <dbReference type="EMBL" id="ORY11330.1"/>
    </source>
</evidence>
<dbReference type="EMBL" id="MCFA01000062">
    <property type="protein sequence ID" value="ORY11330.1"/>
    <property type="molecule type" value="Genomic_DNA"/>
</dbReference>
<organism evidence="1 2">
    <name type="scientific">Clohesyomyces aquaticus</name>
    <dbReference type="NCBI Taxonomy" id="1231657"/>
    <lineage>
        <taxon>Eukaryota</taxon>
        <taxon>Fungi</taxon>
        <taxon>Dikarya</taxon>
        <taxon>Ascomycota</taxon>
        <taxon>Pezizomycotina</taxon>
        <taxon>Dothideomycetes</taxon>
        <taxon>Pleosporomycetidae</taxon>
        <taxon>Pleosporales</taxon>
        <taxon>Lindgomycetaceae</taxon>
        <taxon>Clohesyomyces</taxon>
    </lineage>
</organism>
<dbReference type="AlphaFoldDB" id="A0A1Y1ZM81"/>
<evidence type="ECO:0000313" key="2">
    <source>
        <dbReference type="Proteomes" id="UP000193144"/>
    </source>
</evidence>
<accession>A0A1Y1ZM81</accession>
<sequence>MPPAPTHPPTATPLYKTLHTTALTFVTSLSLHPTSPTRISTPLIRAIRTPTFRHVFGHNFFVSLSPFSASLDTDGFIAHVSHIVPALQSWEIEVTGLVVDEVKREVVCRCSYWMGVKGGEGGKATTVENDLVWWLSMCGDGDEMKVDRAVEFVDSEAGKRIMELVMQAKGMGEGGEKEA</sequence>
<reference evidence="1 2" key="1">
    <citation type="submission" date="2016-07" db="EMBL/GenBank/DDBJ databases">
        <title>Pervasive Adenine N6-methylation of Active Genes in Fungi.</title>
        <authorList>
            <consortium name="DOE Joint Genome Institute"/>
            <person name="Mondo S.J."/>
            <person name="Dannebaum R.O."/>
            <person name="Kuo R.C."/>
            <person name="Labutti K."/>
            <person name="Haridas S."/>
            <person name="Kuo A."/>
            <person name="Salamov A."/>
            <person name="Ahrendt S.R."/>
            <person name="Lipzen A."/>
            <person name="Sullivan W."/>
            <person name="Andreopoulos W.B."/>
            <person name="Clum A."/>
            <person name="Lindquist E."/>
            <person name="Daum C."/>
            <person name="Ramamoorthy G.K."/>
            <person name="Gryganskyi A."/>
            <person name="Culley D."/>
            <person name="Magnuson J.K."/>
            <person name="James T.Y."/>
            <person name="O'Malley M.A."/>
            <person name="Stajich J.E."/>
            <person name="Spatafora J.W."/>
            <person name="Visel A."/>
            <person name="Grigoriev I.V."/>
        </authorList>
    </citation>
    <scope>NUCLEOTIDE SEQUENCE [LARGE SCALE GENOMIC DNA]</scope>
    <source>
        <strain evidence="1 2">CBS 115471</strain>
    </source>
</reference>